<accession>A0AA35R6M6</accession>
<feature type="non-terminal residue" evidence="1">
    <location>
        <position position="43"/>
    </location>
</feature>
<proteinExistence type="predicted"/>
<name>A0AA35R6M6_GEOBA</name>
<evidence type="ECO:0000313" key="2">
    <source>
        <dbReference type="Proteomes" id="UP001174909"/>
    </source>
</evidence>
<keyword evidence="2" id="KW-1185">Reference proteome</keyword>
<reference evidence="1" key="1">
    <citation type="submission" date="2023-03" db="EMBL/GenBank/DDBJ databases">
        <authorList>
            <person name="Steffen K."/>
            <person name="Cardenas P."/>
        </authorList>
    </citation>
    <scope>NUCLEOTIDE SEQUENCE</scope>
</reference>
<dbReference type="EMBL" id="CASHTH010000613">
    <property type="protein sequence ID" value="CAI8005494.1"/>
    <property type="molecule type" value="Genomic_DNA"/>
</dbReference>
<protein>
    <submittedName>
        <fullName evidence="1">Uncharacterized protein</fullName>
    </submittedName>
</protein>
<gene>
    <name evidence="1" type="ORF">GBAR_LOCUS4281</name>
</gene>
<sequence length="43" mass="5224">HDQQVCTTLRQVWSTRENGIRRNRTVYVVYNKSNVREGWRCDV</sequence>
<dbReference type="Proteomes" id="UP001174909">
    <property type="component" value="Unassembled WGS sequence"/>
</dbReference>
<comment type="caution">
    <text evidence="1">The sequence shown here is derived from an EMBL/GenBank/DDBJ whole genome shotgun (WGS) entry which is preliminary data.</text>
</comment>
<dbReference type="AlphaFoldDB" id="A0AA35R6M6"/>
<organism evidence="1 2">
    <name type="scientific">Geodia barretti</name>
    <name type="common">Barrett's horny sponge</name>
    <dbReference type="NCBI Taxonomy" id="519541"/>
    <lineage>
        <taxon>Eukaryota</taxon>
        <taxon>Metazoa</taxon>
        <taxon>Porifera</taxon>
        <taxon>Demospongiae</taxon>
        <taxon>Heteroscleromorpha</taxon>
        <taxon>Tetractinellida</taxon>
        <taxon>Astrophorina</taxon>
        <taxon>Geodiidae</taxon>
        <taxon>Geodia</taxon>
    </lineage>
</organism>
<evidence type="ECO:0000313" key="1">
    <source>
        <dbReference type="EMBL" id="CAI8005494.1"/>
    </source>
</evidence>